<name>A0A392TUA3_9FABA</name>
<keyword evidence="2" id="KW-1185">Reference proteome</keyword>
<dbReference type="PANTHER" id="PTHR36617">
    <property type="entry name" value="PROTEIN, PUTATIVE-RELATED"/>
    <property type="match status" value="1"/>
</dbReference>
<sequence>MARECEWFRESVVKQVGDGSETFFWTDPWIGGSPLCEMFECLFDMAENKTCTVAEMSSSG</sequence>
<dbReference type="PANTHER" id="PTHR36617:SF5">
    <property type="entry name" value="OS05G0421675 PROTEIN"/>
    <property type="match status" value="1"/>
</dbReference>
<evidence type="ECO:0000313" key="1">
    <source>
        <dbReference type="EMBL" id="MCI64771.1"/>
    </source>
</evidence>
<evidence type="ECO:0000313" key="2">
    <source>
        <dbReference type="Proteomes" id="UP000265520"/>
    </source>
</evidence>
<proteinExistence type="predicted"/>
<dbReference type="Proteomes" id="UP000265520">
    <property type="component" value="Unassembled WGS sequence"/>
</dbReference>
<accession>A0A392TUA3</accession>
<dbReference type="EMBL" id="LXQA010662870">
    <property type="protein sequence ID" value="MCI64771.1"/>
    <property type="molecule type" value="Genomic_DNA"/>
</dbReference>
<feature type="non-terminal residue" evidence="1">
    <location>
        <position position="60"/>
    </location>
</feature>
<protein>
    <submittedName>
        <fullName evidence="1">Cytochrome P450</fullName>
    </submittedName>
</protein>
<reference evidence="1 2" key="1">
    <citation type="journal article" date="2018" name="Front. Plant Sci.">
        <title>Red Clover (Trifolium pratense) and Zigzag Clover (T. medium) - A Picture of Genomic Similarities and Differences.</title>
        <authorList>
            <person name="Dluhosova J."/>
            <person name="Istvanek J."/>
            <person name="Nedelnik J."/>
            <person name="Repkova J."/>
        </authorList>
    </citation>
    <scope>NUCLEOTIDE SEQUENCE [LARGE SCALE GENOMIC DNA]</scope>
    <source>
        <strain evidence="2">cv. 10/8</strain>
        <tissue evidence="1">Leaf</tissue>
    </source>
</reference>
<dbReference type="AlphaFoldDB" id="A0A392TUA3"/>
<organism evidence="1 2">
    <name type="scientific">Trifolium medium</name>
    <dbReference type="NCBI Taxonomy" id="97028"/>
    <lineage>
        <taxon>Eukaryota</taxon>
        <taxon>Viridiplantae</taxon>
        <taxon>Streptophyta</taxon>
        <taxon>Embryophyta</taxon>
        <taxon>Tracheophyta</taxon>
        <taxon>Spermatophyta</taxon>
        <taxon>Magnoliopsida</taxon>
        <taxon>eudicotyledons</taxon>
        <taxon>Gunneridae</taxon>
        <taxon>Pentapetalae</taxon>
        <taxon>rosids</taxon>
        <taxon>fabids</taxon>
        <taxon>Fabales</taxon>
        <taxon>Fabaceae</taxon>
        <taxon>Papilionoideae</taxon>
        <taxon>50 kb inversion clade</taxon>
        <taxon>NPAAA clade</taxon>
        <taxon>Hologalegina</taxon>
        <taxon>IRL clade</taxon>
        <taxon>Trifolieae</taxon>
        <taxon>Trifolium</taxon>
    </lineage>
</organism>
<comment type="caution">
    <text evidence="1">The sequence shown here is derived from an EMBL/GenBank/DDBJ whole genome shotgun (WGS) entry which is preliminary data.</text>
</comment>